<feature type="compositionally biased region" description="Polar residues" evidence="1">
    <location>
        <begin position="166"/>
        <end position="175"/>
    </location>
</feature>
<dbReference type="OrthoDB" id="6276177at2759"/>
<protein>
    <submittedName>
        <fullName evidence="2">Uncharacterized protein</fullName>
    </submittedName>
</protein>
<reference evidence="2" key="1">
    <citation type="submission" date="2019-05" db="EMBL/GenBank/DDBJ databases">
        <title>Annotation for the trematode Fasciolopsis buski.</title>
        <authorList>
            <person name="Choi Y.-J."/>
        </authorList>
    </citation>
    <scope>NUCLEOTIDE SEQUENCE</scope>
    <source>
        <strain evidence="2">HT</strain>
        <tissue evidence="2">Whole worm</tissue>
    </source>
</reference>
<dbReference type="EMBL" id="LUCM01007987">
    <property type="protein sequence ID" value="KAA0189102.1"/>
    <property type="molecule type" value="Genomic_DNA"/>
</dbReference>
<feature type="compositionally biased region" description="Polar residues" evidence="1">
    <location>
        <begin position="283"/>
        <end position="294"/>
    </location>
</feature>
<feature type="compositionally biased region" description="Low complexity" evidence="1">
    <location>
        <begin position="156"/>
        <end position="165"/>
    </location>
</feature>
<dbReference type="AlphaFoldDB" id="A0A8E0VH19"/>
<evidence type="ECO:0000256" key="1">
    <source>
        <dbReference type="SAM" id="MobiDB-lite"/>
    </source>
</evidence>
<feature type="compositionally biased region" description="Polar residues" evidence="1">
    <location>
        <begin position="189"/>
        <end position="199"/>
    </location>
</feature>
<keyword evidence="3" id="KW-1185">Reference proteome</keyword>
<organism evidence="2 3">
    <name type="scientific">Fasciolopsis buskii</name>
    <dbReference type="NCBI Taxonomy" id="27845"/>
    <lineage>
        <taxon>Eukaryota</taxon>
        <taxon>Metazoa</taxon>
        <taxon>Spiralia</taxon>
        <taxon>Lophotrochozoa</taxon>
        <taxon>Platyhelminthes</taxon>
        <taxon>Trematoda</taxon>
        <taxon>Digenea</taxon>
        <taxon>Plagiorchiida</taxon>
        <taxon>Echinostomata</taxon>
        <taxon>Echinostomatoidea</taxon>
        <taxon>Fasciolidae</taxon>
        <taxon>Fasciolopsis</taxon>
    </lineage>
</organism>
<dbReference type="Proteomes" id="UP000728185">
    <property type="component" value="Unassembled WGS sequence"/>
</dbReference>
<feature type="region of interest" description="Disordered" evidence="1">
    <location>
        <begin position="27"/>
        <end position="58"/>
    </location>
</feature>
<comment type="caution">
    <text evidence="2">The sequence shown here is derived from an EMBL/GenBank/DDBJ whole genome shotgun (WGS) entry which is preliminary data.</text>
</comment>
<accession>A0A8E0VH19</accession>
<feature type="compositionally biased region" description="Basic and acidic residues" evidence="1">
    <location>
        <begin position="271"/>
        <end position="282"/>
    </location>
</feature>
<gene>
    <name evidence="2" type="ORF">FBUS_05341</name>
</gene>
<feature type="region of interest" description="Disordered" evidence="1">
    <location>
        <begin position="110"/>
        <end position="215"/>
    </location>
</feature>
<evidence type="ECO:0000313" key="3">
    <source>
        <dbReference type="Proteomes" id="UP000728185"/>
    </source>
</evidence>
<feature type="compositionally biased region" description="Basic and acidic residues" evidence="1">
    <location>
        <begin position="121"/>
        <end position="138"/>
    </location>
</feature>
<name>A0A8E0VH19_9TREM</name>
<evidence type="ECO:0000313" key="2">
    <source>
        <dbReference type="EMBL" id="KAA0189102.1"/>
    </source>
</evidence>
<feature type="region of interest" description="Disordered" evidence="1">
    <location>
        <begin position="271"/>
        <end position="294"/>
    </location>
</feature>
<proteinExistence type="predicted"/>
<sequence>MGPGWNQKSSTLSHTPYFSTYDLRATYSAGSPKENDKNTRNSGLETVFPKANTKNTKPFLDVPYSQRRTKSQGYLNSYGNKRQHLPQHIMPELLYDLSRTGSHISLDFTSSDEEVGTQKTKQRENVSKDSRSLVRPDAPRVIIFTPKPVQSPPFTSPTDSDSQSPIKSSQTSKGSHSAHRIILPKQPQFLRTSSSQVSTPDGRLKGLDTTSSLPSSYQLRTHGFQKQQSQNALPGSVEDFMNDASNDLSREEYDPYGLIRRNYNDWFSETSRRNTRHGEPTDSRTSSGQFSLDSTQSIPTVWTIPRAYDRRRRRNNTSVKITQELTTV</sequence>